<evidence type="ECO:0000259" key="5">
    <source>
        <dbReference type="Pfam" id="PF02737"/>
    </source>
</evidence>
<dbReference type="InterPro" id="IPR006108">
    <property type="entry name" value="3HC_DH_C"/>
</dbReference>
<evidence type="ECO:0000256" key="1">
    <source>
        <dbReference type="ARBA" id="ARBA00005086"/>
    </source>
</evidence>
<keyword evidence="3" id="KW-0560">Oxidoreductase</keyword>
<gene>
    <name evidence="6" type="ORF">HEK616_57020</name>
</gene>
<dbReference type="Pfam" id="PF02737">
    <property type="entry name" value="3HCDH_N"/>
    <property type="match status" value="1"/>
</dbReference>
<dbReference type="InterPro" id="IPR036291">
    <property type="entry name" value="NAD(P)-bd_dom_sf"/>
</dbReference>
<name>A0ABM8A0S2_STRNI</name>
<dbReference type="PIRSF" id="PIRSF000105">
    <property type="entry name" value="HCDH"/>
    <property type="match status" value="1"/>
</dbReference>
<dbReference type="NCBIfam" id="NF005875">
    <property type="entry name" value="PRK07819.1"/>
    <property type="match status" value="1"/>
</dbReference>
<dbReference type="Gene3D" id="1.10.1040.10">
    <property type="entry name" value="N-(1-d-carboxylethyl)-l-norvaline Dehydrogenase, domain 2"/>
    <property type="match status" value="1"/>
</dbReference>
<evidence type="ECO:0000256" key="3">
    <source>
        <dbReference type="ARBA" id="ARBA00023002"/>
    </source>
</evidence>
<dbReference type="PANTHER" id="PTHR48075">
    <property type="entry name" value="3-HYDROXYACYL-COA DEHYDROGENASE FAMILY PROTEIN"/>
    <property type="match status" value="1"/>
</dbReference>
<dbReference type="InterPro" id="IPR022694">
    <property type="entry name" value="3-OHacyl-CoA_DH"/>
</dbReference>
<dbReference type="InterPro" id="IPR013328">
    <property type="entry name" value="6PGD_dom2"/>
</dbReference>
<dbReference type="RefSeq" id="WP_261955674.1">
    <property type="nucleotide sequence ID" value="NZ_AP026073.1"/>
</dbReference>
<organism evidence="6 7">
    <name type="scientific">Streptomyces nigrescens</name>
    <dbReference type="NCBI Taxonomy" id="1920"/>
    <lineage>
        <taxon>Bacteria</taxon>
        <taxon>Bacillati</taxon>
        <taxon>Actinomycetota</taxon>
        <taxon>Actinomycetes</taxon>
        <taxon>Kitasatosporales</taxon>
        <taxon>Streptomycetaceae</taxon>
        <taxon>Streptomyces</taxon>
    </lineage>
</organism>
<sequence length="282" mass="29983">MAKKLAVIGAGLMGSGIAQVSAQAGWDVVLRDVTDEALARGKGGIEASYEKFVAKGKLAAADAEQALARITTTTDLEAAADADIVVEAVFERIDVKREIFQTLDKLVKEEAVLASNTSAIPITKIAAATSRPERVVGTHFFSPVPMMQLCELVRGYKTSDETLATAREFAESVGKTCVVVNRDVAGFVTTRLISALVVEAAKLYESGVASAEDIDTACKLGFGHAMGPLATADLTGIDILLHATDNIYTESQDEKFAPPEIMRRMVDAGDIGRKSGQGFYEH</sequence>
<dbReference type="InterPro" id="IPR006180">
    <property type="entry name" value="3-OHacyl-CoA_DH_CS"/>
</dbReference>
<feature type="domain" description="3-hydroxyacyl-CoA dehydrogenase NAD binding" evidence="5">
    <location>
        <begin position="4"/>
        <end position="183"/>
    </location>
</feature>
<dbReference type="Proteomes" id="UP001059597">
    <property type="component" value="Chromosome"/>
</dbReference>
<dbReference type="EMBL" id="AP026073">
    <property type="protein sequence ID" value="BDM72215.1"/>
    <property type="molecule type" value="Genomic_DNA"/>
</dbReference>
<dbReference type="InterPro" id="IPR008927">
    <property type="entry name" value="6-PGluconate_DH-like_C_sf"/>
</dbReference>
<dbReference type="SUPFAM" id="SSF51735">
    <property type="entry name" value="NAD(P)-binding Rossmann-fold domains"/>
    <property type="match status" value="1"/>
</dbReference>
<dbReference type="Gene3D" id="3.40.50.720">
    <property type="entry name" value="NAD(P)-binding Rossmann-like Domain"/>
    <property type="match status" value="1"/>
</dbReference>
<evidence type="ECO:0000313" key="6">
    <source>
        <dbReference type="EMBL" id="BDM72215.1"/>
    </source>
</evidence>
<evidence type="ECO:0000256" key="2">
    <source>
        <dbReference type="ARBA" id="ARBA00009463"/>
    </source>
</evidence>
<comment type="similarity">
    <text evidence="2">Belongs to the 3-hydroxyacyl-CoA dehydrogenase family.</text>
</comment>
<evidence type="ECO:0000259" key="4">
    <source>
        <dbReference type="Pfam" id="PF00725"/>
    </source>
</evidence>
<proteinExistence type="inferred from homology"/>
<keyword evidence="7" id="KW-1185">Reference proteome</keyword>
<evidence type="ECO:0000313" key="7">
    <source>
        <dbReference type="Proteomes" id="UP001059597"/>
    </source>
</evidence>
<protein>
    <submittedName>
        <fullName evidence="6">3-hydroxybutyryl-CoA dehydrogenase</fullName>
    </submittedName>
</protein>
<accession>A0ABM8A0S2</accession>
<dbReference type="SUPFAM" id="SSF48179">
    <property type="entry name" value="6-phosphogluconate dehydrogenase C-terminal domain-like"/>
    <property type="match status" value="1"/>
</dbReference>
<comment type="pathway">
    <text evidence="1">Lipid metabolism; butanoate metabolism.</text>
</comment>
<feature type="domain" description="3-hydroxyacyl-CoA dehydrogenase C-terminal" evidence="4">
    <location>
        <begin position="186"/>
        <end position="281"/>
    </location>
</feature>
<dbReference type="InterPro" id="IPR006176">
    <property type="entry name" value="3-OHacyl-CoA_DH_NAD-bd"/>
</dbReference>
<dbReference type="PROSITE" id="PS00067">
    <property type="entry name" value="3HCDH"/>
    <property type="match status" value="1"/>
</dbReference>
<reference evidence="6" key="1">
    <citation type="submission" date="2022-06" db="EMBL/GenBank/DDBJ databases">
        <title>Complete genome sequence of Streptomyces nigrescens HEK616.</title>
        <authorList>
            <person name="Asamizu S."/>
            <person name="Onaka H."/>
        </authorList>
    </citation>
    <scope>NUCLEOTIDE SEQUENCE</scope>
    <source>
        <strain evidence="6">HEK616</strain>
    </source>
</reference>
<dbReference type="PANTHER" id="PTHR48075:SF5">
    <property type="entry name" value="3-HYDROXYBUTYRYL-COA DEHYDROGENASE"/>
    <property type="match status" value="1"/>
</dbReference>
<dbReference type="Pfam" id="PF00725">
    <property type="entry name" value="3HCDH"/>
    <property type="match status" value="1"/>
</dbReference>